<keyword evidence="2" id="KW-1185">Reference proteome</keyword>
<name>A0ACA9RVS4_9GLOM</name>
<sequence length="140" mass="16521">EGNQKETSWIVDKEEFTEKNLAQNFILNSAITGERTEMIMIKVPLTDEKAREIIRKARGIDVTETIFRDKKIAEEYQDHEFWFRSPTSRRWNNLMSTNTNQLPAIDEELADDLPNEIEMVDEEEVSADSYDYVDPKLYQR</sequence>
<proteinExistence type="predicted"/>
<organism evidence="1 2">
    <name type="scientific">Racocetra persica</name>
    <dbReference type="NCBI Taxonomy" id="160502"/>
    <lineage>
        <taxon>Eukaryota</taxon>
        <taxon>Fungi</taxon>
        <taxon>Fungi incertae sedis</taxon>
        <taxon>Mucoromycota</taxon>
        <taxon>Glomeromycotina</taxon>
        <taxon>Glomeromycetes</taxon>
        <taxon>Diversisporales</taxon>
        <taxon>Gigasporaceae</taxon>
        <taxon>Racocetra</taxon>
    </lineage>
</organism>
<gene>
    <name evidence="1" type="ORF">RPERSI_LOCUS23235</name>
</gene>
<dbReference type="EMBL" id="CAJVQC010072002">
    <property type="protein sequence ID" value="CAG8811099.1"/>
    <property type="molecule type" value="Genomic_DNA"/>
</dbReference>
<evidence type="ECO:0000313" key="2">
    <source>
        <dbReference type="Proteomes" id="UP000789920"/>
    </source>
</evidence>
<dbReference type="Proteomes" id="UP000789920">
    <property type="component" value="Unassembled WGS sequence"/>
</dbReference>
<protein>
    <submittedName>
        <fullName evidence="1">13282_t:CDS:1</fullName>
    </submittedName>
</protein>
<reference evidence="1" key="1">
    <citation type="submission" date="2021-06" db="EMBL/GenBank/DDBJ databases">
        <authorList>
            <person name="Kallberg Y."/>
            <person name="Tangrot J."/>
            <person name="Rosling A."/>
        </authorList>
    </citation>
    <scope>NUCLEOTIDE SEQUENCE</scope>
    <source>
        <strain evidence="1">MA461A</strain>
    </source>
</reference>
<comment type="caution">
    <text evidence="1">The sequence shown here is derived from an EMBL/GenBank/DDBJ whole genome shotgun (WGS) entry which is preliminary data.</text>
</comment>
<accession>A0ACA9RVS4</accession>
<evidence type="ECO:0000313" key="1">
    <source>
        <dbReference type="EMBL" id="CAG8811099.1"/>
    </source>
</evidence>
<feature type="non-terminal residue" evidence="1">
    <location>
        <position position="1"/>
    </location>
</feature>